<dbReference type="Pfam" id="PF15965">
    <property type="entry name" value="zf-TRAF_2"/>
    <property type="match status" value="1"/>
</dbReference>
<proteinExistence type="predicted"/>
<evidence type="ECO:0000256" key="3">
    <source>
        <dbReference type="ARBA" id="ARBA00022833"/>
    </source>
</evidence>
<dbReference type="FunCoup" id="A0A6I8NSG8">
    <property type="interactions" value="83"/>
</dbReference>
<feature type="compositionally biased region" description="Basic and acidic residues" evidence="4">
    <location>
        <begin position="107"/>
        <end position="138"/>
    </location>
</feature>
<evidence type="ECO:0000256" key="2">
    <source>
        <dbReference type="ARBA" id="ARBA00022771"/>
    </source>
</evidence>
<dbReference type="Bgee" id="ENSOANG00000037008">
    <property type="expression patterns" value="Expressed in heart and 2 other cell types or tissues"/>
</dbReference>
<keyword evidence="7" id="KW-1185">Reference proteome</keyword>
<sequence>MARHKLAGHLRACPASVVSCSMEWNRWPSVDSDTTLHENIMKEPPGEECLDAALALRDQRILFGSLKMVELFPEARAAGADGEAQGDEEREEEEEGWDEEGWEEDEEKQKEREREEERVVERDGSRADSGRAAEEPRGDPGPAGVGLSQQEREALATGREGMDLDSFGRWEDMFRKERAASGGEARAARPRGNGEPPRSPVAAEGVPGRGAELTGLAPWQDGVLERLKTAVDARDYNMYLVHNGRMLIHFGQIPACTPREKDFVYGNLEAQEVKTVYTFKVPGSYCGKRARLGDALAGGRPSEHKAVDTSDLGVAVGELPRADAVRTALQCALERELRGHPISESRSVDGLYVDLATQTYGFEAGSFAAGTVLADVAPAGRPGLHVALQSEGVTQRHNKSSSAFTFTCGQVFRRDEFAAHFRNVHADLQAGLHGWFQRRCPLAYRGCPFVQSRLGPPGPGARVIYRQDLAAFAIRPEVAPELGAGRGGPRGPGRMGRASLSSLPLELLQHIAGYLDSVSLSQLAQVSVLLRDVCSSLLQERGMVLLQWEKRRCARGRRTTWRAHRKVWQFSSLFSRVHTWHFHEAAASMAEHLKSCPFNIVERKVEPFPLTSLCGARGPTRPSVASV</sequence>
<feature type="region of interest" description="Disordered" evidence="4">
    <location>
        <begin position="77"/>
        <end position="151"/>
    </location>
</feature>
<dbReference type="GO" id="GO:0005737">
    <property type="term" value="C:cytoplasm"/>
    <property type="evidence" value="ECO:0000318"/>
    <property type="project" value="GO_Central"/>
</dbReference>
<dbReference type="InterPro" id="IPR001810">
    <property type="entry name" value="F-box_dom"/>
</dbReference>
<dbReference type="GeneTree" id="ENSGT00950000183204"/>
<evidence type="ECO:0000259" key="5">
    <source>
        <dbReference type="PROSITE" id="PS50181"/>
    </source>
</evidence>
<dbReference type="PROSITE" id="PS50181">
    <property type="entry name" value="FBOX"/>
    <property type="match status" value="1"/>
</dbReference>
<keyword evidence="2" id="KW-0863">Zinc-finger</keyword>
<name>A0A6I8NSG8_ORNAN</name>
<dbReference type="Pfam" id="PF15966">
    <property type="entry name" value="F-box_4"/>
    <property type="match status" value="1"/>
</dbReference>
<dbReference type="OMA" id="RKKIWQF"/>
<dbReference type="GO" id="GO:0061630">
    <property type="term" value="F:ubiquitin protein ligase activity"/>
    <property type="evidence" value="ECO:0007669"/>
    <property type="project" value="InterPro"/>
</dbReference>
<dbReference type="Proteomes" id="UP000002279">
    <property type="component" value="Unplaced"/>
</dbReference>
<dbReference type="Ensembl" id="ENSOANT00000068505.1">
    <property type="protein sequence ID" value="ENSOANP00000043946.1"/>
    <property type="gene ID" value="ENSOANG00000037008.1"/>
</dbReference>
<gene>
    <name evidence="6" type="primary">FBXO40</name>
</gene>
<dbReference type="InParanoid" id="A0A6I8NSG8"/>
<accession>A0A6I8NSG8</accession>
<dbReference type="AlphaFoldDB" id="A0A6I8NSG8"/>
<dbReference type="InterPro" id="IPR036047">
    <property type="entry name" value="F-box-like_dom_sf"/>
</dbReference>
<feature type="region of interest" description="Disordered" evidence="4">
    <location>
        <begin position="178"/>
        <end position="214"/>
    </location>
</feature>
<organism evidence="6 7">
    <name type="scientific">Ornithorhynchus anatinus</name>
    <name type="common">Duckbill platypus</name>
    <dbReference type="NCBI Taxonomy" id="9258"/>
    <lineage>
        <taxon>Eukaryota</taxon>
        <taxon>Metazoa</taxon>
        <taxon>Chordata</taxon>
        <taxon>Craniata</taxon>
        <taxon>Vertebrata</taxon>
        <taxon>Euteleostomi</taxon>
        <taxon>Mammalia</taxon>
        <taxon>Monotremata</taxon>
        <taxon>Ornithorhynchidae</taxon>
        <taxon>Ornithorhynchus</taxon>
    </lineage>
</organism>
<dbReference type="GO" id="GO:0008270">
    <property type="term" value="F:zinc ion binding"/>
    <property type="evidence" value="ECO:0007669"/>
    <property type="project" value="UniProtKB-KW"/>
</dbReference>
<dbReference type="InterPro" id="IPR031890">
    <property type="entry name" value="Fbxo30/Fbxo40"/>
</dbReference>
<keyword evidence="1" id="KW-0479">Metal-binding</keyword>
<evidence type="ECO:0000313" key="7">
    <source>
        <dbReference type="Proteomes" id="UP000002279"/>
    </source>
</evidence>
<dbReference type="PANTHER" id="PTHR15933">
    <property type="entry name" value="PROTEIN CBG16327"/>
    <property type="match status" value="1"/>
</dbReference>
<feature type="compositionally biased region" description="Low complexity" evidence="4">
    <location>
        <begin position="180"/>
        <end position="196"/>
    </location>
</feature>
<keyword evidence="3" id="KW-0862">Zinc</keyword>
<reference evidence="6" key="1">
    <citation type="submission" date="2025-08" db="UniProtKB">
        <authorList>
            <consortium name="Ensembl"/>
        </authorList>
    </citation>
    <scope>IDENTIFICATION</scope>
    <source>
        <strain evidence="6">Glennie</strain>
    </source>
</reference>
<feature type="domain" description="F-box" evidence="5">
    <location>
        <begin position="497"/>
        <end position="551"/>
    </location>
</feature>
<dbReference type="PANTHER" id="PTHR15933:SF1">
    <property type="entry name" value="F-BOX ONLY PROTEIN 40"/>
    <property type="match status" value="1"/>
</dbReference>
<feature type="compositionally biased region" description="Acidic residues" evidence="4">
    <location>
        <begin position="84"/>
        <end position="106"/>
    </location>
</feature>
<protein>
    <submittedName>
        <fullName evidence="6">F-box protein 40</fullName>
    </submittedName>
</protein>
<evidence type="ECO:0000313" key="6">
    <source>
        <dbReference type="Ensembl" id="ENSOANP00000043946.1"/>
    </source>
</evidence>
<dbReference type="InterPro" id="IPR001293">
    <property type="entry name" value="Znf_TRAF"/>
</dbReference>
<evidence type="ECO:0000256" key="1">
    <source>
        <dbReference type="ARBA" id="ARBA00022723"/>
    </source>
</evidence>
<dbReference type="SUPFAM" id="SSF81383">
    <property type="entry name" value="F-box domain"/>
    <property type="match status" value="1"/>
</dbReference>
<reference evidence="6" key="2">
    <citation type="submission" date="2025-09" db="UniProtKB">
        <authorList>
            <consortium name="Ensembl"/>
        </authorList>
    </citation>
    <scope>IDENTIFICATION</scope>
    <source>
        <strain evidence="6">Glennie</strain>
    </source>
</reference>
<evidence type="ECO:0000256" key="4">
    <source>
        <dbReference type="SAM" id="MobiDB-lite"/>
    </source>
</evidence>
<dbReference type="Gene3D" id="1.20.1280.50">
    <property type="match status" value="1"/>
</dbReference>